<dbReference type="KEGG" id="apac:S7S_07570"/>
<dbReference type="AlphaFoldDB" id="A0A0B4XMP9"/>
<dbReference type="HOGENOM" id="CLU_787092_0_0_6"/>
<organism evidence="1 2">
    <name type="scientific">Isoalcanivorax pacificus W11-5</name>
    <dbReference type="NCBI Taxonomy" id="391936"/>
    <lineage>
        <taxon>Bacteria</taxon>
        <taxon>Pseudomonadati</taxon>
        <taxon>Pseudomonadota</taxon>
        <taxon>Gammaproteobacteria</taxon>
        <taxon>Oceanospirillales</taxon>
        <taxon>Alcanivoracaceae</taxon>
        <taxon>Isoalcanivorax</taxon>
    </lineage>
</organism>
<protein>
    <submittedName>
        <fullName evidence="1">Uncharacterized protein</fullName>
    </submittedName>
</protein>
<name>A0A0B4XMP9_9GAMM</name>
<dbReference type="Proteomes" id="UP000006764">
    <property type="component" value="Chromosome"/>
</dbReference>
<evidence type="ECO:0000313" key="2">
    <source>
        <dbReference type="Proteomes" id="UP000006764"/>
    </source>
</evidence>
<accession>A0A0B4XMP9</accession>
<dbReference type="EMBL" id="CP004387">
    <property type="protein sequence ID" value="AJD47930.1"/>
    <property type="molecule type" value="Genomic_DNA"/>
</dbReference>
<reference evidence="1 2" key="1">
    <citation type="journal article" date="2012" name="J. Bacteriol.">
        <title>Genome sequence of an alkane-degrading bacterium, Alcanivorax pacificus type strain W11-5, isolated from deep sea sediment.</title>
        <authorList>
            <person name="Lai Q."/>
            <person name="Shao Z."/>
        </authorList>
    </citation>
    <scope>NUCLEOTIDE SEQUENCE [LARGE SCALE GENOMIC DNA]</scope>
    <source>
        <strain evidence="1 2">W11-5</strain>
    </source>
</reference>
<sequence>MVMQGCTMVYKTTGDILVNFGRGEMTAYVMTYDDLGMACATGEGFTPFLTSFETVGSKPNRLSVLMNTMAATCSDAQAAEEELRYLRAMNKGDVTEAQDARAAQKRYAQLSAKRQYEAYRRMVKQYGEIETLDDCPRLRQDFDEIVFMTGLLSGVQSLLNDAASDVSLGIPRDIAAKVERAAQCLDNEKWWGVPRGIRASLWNILPMLAPDNVDAMAELRQAAQRGYDSGVRLSSTLYVISAYSTGDDDEVRNGLRGFAQHDENLNPDYAMMDAIAGFMLLGISDRLWTEATGKRTPFGGLGTFWDESTGDSDINIDDLL</sequence>
<gene>
    <name evidence="1" type="ORF">S7S_07570</name>
</gene>
<keyword evidence="2" id="KW-1185">Reference proteome</keyword>
<proteinExistence type="predicted"/>
<evidence type="ECO:0000313" key="1">
    <source>
        <dbReference type="EMBL" id="AJD47930.1"/>
    </source>
</evidence>